<feature type="region of interest" description="Disordered" evidence="2">
    <location>
        <begin position="1"/>
        <end position="29"/>
    </location>
</feature>
<evidence type="ECO:0000313" key="5">
    <source>
        <dbReference type="Proteomes" id="UP001370299"/>
    </source>
</evidence>
<comment type="caution">
    <text evidence="4">The sequence shown here is derived from an EMBL/GenBank/DDBJ whole genome shotgun (WGS) entry which is preliminary data.</text>
</comment>
<proteinExistence type="predicted"/>
<keyword evidence="1" id="KW-0479">Metal-binding</keyword>
<dbReference type="PANTHER" id="PTHR43048">
    <property type="entry name" value="METHYLMALONYL-COA EPIMERASE"/>
    <property type="match status" value="1"/>
</dbReference>
<feature type="compositionally biased region" description="Low complexity" evidence="2">
    <location>
        <begin position="1"/>
        <end position="28"/>
    </location>
</feature>
<reference evidence="4 5" key="1">
    <citation type="submission" date="2024-03" db="EMBL/GenBank/DDBJ databases">
        <title>Whole genomes of four grape xylem sap localized bacterial endophytes.</title>
        <authorList>
            <person name="Kumar G."/>
            <person name="Savka M.A."/>
        </authorList>
    </citation>
    <scope>NUCLEOTIDE SEQUENCE [LARGE SCALE GENOMIC DNA]</scope>
    <source>
        <strain evidence="4 5">RIT_GXS8</strain>
    </source>
</reference>
<dbReference type="InterPro" id="IPR004360">
    <property type="entry name" value="Glyas_Fos-R_dOase_dom"/>
</dbReference>
<evidence type="ECO:0000313" key="4">
    <source>
        <dbReference type="EMBL" id="MEK0172179.1"/>
    </source>
</evidence>
<protein>
    <submittedName>
        <fullName evidence="4">VOC family protein</fullName>
    </submittedName>
</protein>
<dbReference type="Proteomes" id="UP001370299">
    <property type="component" value="Unassembled WGS sequence"/>
</dbReference>
<dbReference type="SUPFAM" id="SSF54593">
    <property type="entry name" value="Glyoxalase/Bleomycin resistance protein/Dihydroxybiphenyl dioxygenase"/>
    <property type="match status" value="1"/>
</dbReference>
<evidence type="ECO:0000256" key="1">
    <source>
        <dbReference type="ARBA" id="ARBA00022723"/>
    </source>
</evidence>
<dbReference type="PROSITE" id="PS51819">
    <property type="entry name" value="VOC"/>
    <property type="match status" value="1"/>
</dbReference>
<evidence type="ECO:0000259" key="3">
    <source>
        <dbReference type="PROSITE" id="PS51819"/>
    </source>
</evidence>
<dbReference type="InterPro" id="IPR037523">
    <property type="entry name" value="VOC_core"/>
</dbReference>
<gene>
    <name evidence="4" type="ORF">WMN62_11930</name>
</gene>
<name>A0ABU8YCC4_9MICO</name>
<dbReference type="InterPro" id="IPR051785">
    <property type="entry name" value="MMCE/EMCE_epimerase"/>
</dbReference>
<accession>A0ABU8YCC4</accession>
<dbReference type="EMBL" id="JBBLYY010000061">
    <property type="protein sequence ID" value="MEK0172179.1"/>
    <property type="molecule type" value="Genomic_DNA"/>
</dbReference>
<evidence type="ECO:0000256" key="2">
    <source>
        <dbReference type="SAM" id="MobiDB-lite"/>
    </source>
</evidence>
<dbReference type="Pfam" id="PF00903">
    <property type="entry name" value="Glyoxalase"/>
    <property type="match status" value="1"/>
</dbReference>
<dbReference type="InterPro" id="IPR029068">
    <property type="entry name" value="Glyas_Bleomycin-R_OHBP_Dase"/>
</dbReference>
<dbReference type="PANTHER" id="PTHR43048:SF6">
    <property type="entry name" value="BLR8189 PROTEIN"/>
    <property type="match status" value="1"/>
</dbReference>
<dbReference type="Gene3D" id="3.10.180.10">
    <property type="entry name" value="2,3-Dihydroxybiphenyl 1,2-Dioxygenase, domain 1"/>
    <property type="match status" value="1"/>
</dbReference>
<organism evidence="4 5">
    <name type="scientific">Curtobacterium citreum</name>
    <dbReference type="NCBI Taxonomy" id="2036"/>
    <lineage>
        <taxon>Bacteria</taxon>
        <taxon>Bacillati</taxon>
        <taxon>Actinomycetota</taxon>
        <taxon>Actinomycetes</taxon>
        <taxon>Micrococcales</taxon>
        <taxon>Microbacteriaceae</taxon>
        <taxon>Curtobacterium</taxon>
    </lineage>
</organism>
<keyword evidence="5" id="KW-1185">Reference proteome</keyword>
<sequence length="195" mass="21423">MTTAPRPSGTTATRTPTVSTPTGTPSTAHGIDHIGLTVPDIDQATDFFVLGLDAVPLYDRFLRSEPLRGEPDVQRRLGIPKTMAQGALRMLALPNGPGLELFEYHGPDQRPAARASDIGWQHVAFYVDDIDHALSHLETAGGQRYADPRDLGGNEGGYGNRFVYVGTPWGSTIELITYPSRQSYEDHAPRRKWRV</sequence>
<dbReference type="RefSeq" id="WP_123313958.1">
    <property type="nucleotide sequence ID" value="NZ_JBBKAP010000072.1"/>
</dbReference>
<feature type="domain" description="VOC" evidence="3">
    <location>
        <begin position="30"/>
        <end position="178"/>
    </location>
</feature>